<dbReference type="InterPro" id="IPR045340">
    <property type="entry name" value="DUF6533"/>
</dbReference>
<feature type="transmembrane region" description="Helical" evidence="1">
    <location>
        <begin position="202"/>
        <end position="228"/>
    </location>
</feature>
<dbReference type="Proteomes" id="UP000292082">
    <property type="component" value="Unassembled WGS sequence"/>
</dbReference>
<keyword evidence="4" id="KW-1185">Reference proteome</keyword>
<keyword evidence="1" id="KW-1133">Transmembrane helix</keyword>
<proteinExistence type="predicted"/>
<feature type="domain" description="DUF6533" evidence="2">
    <location>
        <begin position="1"/>
        <end position="36"/>
    </location>
</feature>
<protein>
    <recommendedName>
        <fullName evidence="2">DUF6533 domain-containing protein</fullName>
    </recommendedName>
</protein>
<reference evidence="3 4" key="1">
    <citation type="submission" date="2019-01" db="EMBL/GenBank/DDBJ databases">
        <title>Draft genome sequences of three monokaryotic isolates of the white-rot basidiomycete fungus Dichomitus squalens.</title>
        <authorList>
            <consortium name="DOE Joint Genome Institute"/>
            <person name="Lopez S.C."/>
            <person name="Andreopoulos B."/>
            <person name="Pangilinan J."/>
            <person name="Lipzen A."/>
            <person name="Riley R."/>
            <person name="Ahrendt S."/>
            <person name="Ng V."/>
            <person name="Barry K."/>
            <person name="Daum C."/>
            <person name="Grigoriev I.V."/>
            <person name="Hilden K.S."/>
            <person name="Makela M.R."/>
            <person name="de Vries R.P."/>
        </authorList>
    </citation>
    <scope>NUCLEOTIDE SEQUENCE [LARGE SCALE GENOMIC DNA]</scope>
    <source>
        <strain evidence="3 4">CBS 464.89</strain>
    </source>
</reference>
<gene>
    <name evidence="3" type="ORF">BD310DRAFT_993039</name>
</gene>
<evidence type="ECO:0000259" key="2">
    <source>
        <dbReference type="Pfam" id="PF20151"/>
    </source>
</evidence>
<feature type="transmembrane region" description="Helical" evidence="1">
    <location>
        <begin position="55"/>
        <end position="77"/>
    </location>
</feature>
<name>A0A4Q9PHS9_9APHY</name>
<dbReference type="EMBL" id="ML145217">
    <property type="protein sequence ID" value="TBU53342.1"/>
    <property type="molecule type" value="Genomic_DNA"/>
</dbReference>
<dbReference type="Pfam" id="PF20151">
    <property type="entry name" value="DUF6533"/>
    <property type="match status" value="1"/>
</dbReference>
<feature type="transmembrane region" description="Helical" evidence="1">
    <location>
        <begin position="129"/>
        <end position="156"/>
    </location>
</feature>
<keyword evidence="1" id="KW-0472">Membrane</keyword>
<feature type="transmembrane region" description="Helical" evidence="1">
    <location>
        <begin position="176"/>
        <end position="196"/>
    </location>
</feature>
<organism evidence="3 4">
    <name type="scientific">Dichomitus squalens</name>
    <dbReference type="NCBI Taxonomy" id="114155"/>
    <lineage>
        <taxon>Eukaryota</taxon>
        <taxon>Fungi</taxon>
        <taxon>Dikarya</taxon>
        <taxon>Basidiomycota</taxon>
        <taxon>Agaricomycotina</taxon>
        <taxon>Agaricomycetes</taxon>
        <taxon>Polyporales</taxon>
        <taxon>Polyporaceae</taxon>
        <taxon>Dichomitus</taxon>
    </lineage>
</organism>
<feature type="transmembrane region" description="Helical" evidence="1">
    <location>
        <begin position="89"/>
        <end position="109"/>
    </location>
</feature>
<evidence type="ECO:0000256" key="1">
    <source>
        <dbReference type="SAM" id="Phobius"/>
    </source>
</evidence>
<keyword evidence="1" id="KW-0812">Transmembrane</keyword>
<dbReference type="AlphaFoldDB" id="A0A4Q9PHS9"/>
<evidence type="ECO:0000313" key="3">
    <source>
        <dbReference type="EMBL" id="TBU53342.1"/>
    </source>
</evidence>
<accession>A0A4Q9PHS9</accession>
<evidence type="ECO:0000313" key="4">
    <source>
        <dbReference type="Proteomes" id="UP000292082"/>
    </source>
</evidence>
<sequence length="282" mass="31102">MVLYDWVISLPREMELFINTDARPLSACLYFANKYTNIVSQVVSMLAYAPLSTEYVALLVPISILPTNLRFAVFTGLRAFALSQSWELSIVAFTFSFLPFVTGLVNLGYHPSGTIYPVIGCMISDDYPLSLASISVAVVNRTATIIADILLIAITWWKLRPTSVRTAASVMSRADLMGVLLRDGLCMLTLCCTPYLQGTTGMLYFVCLIHTSFHVLSLLSILVSHFMLDLQEAYQAMTLNQISDNPLRTSHIINSSSLNFASTFGSLAAHIDDLTVESLDSE</sequence>